<proteinExistence type="predicted"/>
<dbReference type="InterPro" id="IPR010730">
    <property type="entry name" value="HET"/>
</dbReference>
<evidence type="ECO:0000313" key="3">
    <source>
        <dbReference type="Proteomes" id="UP001305414"/>
    </source>
</evidence>
<protein>
    <recommendedName>
        <fullName evidence="1">Heterokaryon incompatibility domain-containing protein</fullName>
    </recommendedName>
</protein>
<dbReference type="EMBL" id="JAWHQM010000003">
    <property type="protein sequence ID" value="KAK5626113.1"/>
    <property type="molecule type" value="Genomic_DNA"/>
</dbReference>
<dbReference type="InterPro" id="IPR052895">
    <property type="entry name" value="HetReg/Transcr_Mod"/>
</dbReference>
<accession>A0AAN7UCK3</accession>
<name>A0AAN7UCK3_9PEZI</name>
<feature type="domain" description="Heterokaryon incompatibility" evidence="1">
    <location>
        <begin position="37"/>
        <end position="132"/>
    </location>
</feature>
<gene>
    <name evidence="2" type="ORF">RRF57_001828</name>
</gene>
<dbReference type="Proteomes" id="UP001305414">
    <property type="component" value="Unassembled WGS sequence"/>
</dbReference>
<dbReference type="AlphaFoldDB" id="A0AAN7UCK3"/>
<reference evidence="2 3" key="1">
    <citation type="submission" date="2023-10" db="EMBL/GenBank/DDBJ databases">
        <title>Draft genome sequence of Xylaria bambusicola isolate GMP-LS, the root and basal stem rot pathogen of sugarcane in Indonesia.</title>
        <authorList>
            <person name="Selvaraj P."/>
            <person name="Muralishankar V."/>
            <person name="Muruganantham S."/>
            <person name="Sp S."/>
            <person name="Haryani S."/>
            <person name="Lau K.J.X."/>
            <person name="Naqvi N.I."/>
        </authorList>
    </citation>
    <scope>NUCLEOTIDE SEQUENCE [LARGE SCALE GENOMIC DNA]</scope>
    <source>
        <strain evidence="2">GMP-LS</strain>
    </source>
</reference>
<dbReference type="Pfam" id="PF06985">
    <property type="entry name" value="HET"/>
    <property type="match status" value="1"/>
</dbReference>
<comment type="caution">
    <text evidence="2">The sequence shown here is derived from an EMBL/GenBank/DDBJ whole genome shotgun (WGS) entry which is preliminary data.</text>
</comment>
<sequence>MCKARYQIRILCLHQGIEGTVVKCHLETVNLTDGPRFIAVSYEWGDPNPTTNIIVNGVDTSLTENLQKALLQLRAMKVERVRADAVCINQSDNREESLQVRLMKQIYSVASQTFAWLGEPGNDGAAAAIVSMKPVSPALSQQSGSNVLS</sequence>
<organism evidence="2 3">
    <name type="scientific">Xylaria bambusicola</name>
    <dbReference type="NCBI Taxonomy" id="326684"/>
    <lineage>
        <taxon>Eukaryota</taxon>
        <taxon>Fungi</taxon>
        <taxon>Dikarya</taxon>
        <taxon>Ascomycota</taxon>
        <taxon>Pezizomycotina</taxon>
        <taxon>Sordariomycetes</taxon>
        <taxon>Xylariomycetidae</taxon>
        <taxon>Xylariales</taxon>
        <taxon>Xylariaceae</taxon>
        <taxon>Xylaria</taxon>
    </lineage>
</organism>
<dbReference type="PANTHER" id="PTHR24148">
    <property type="entry name" value="ANKYRIN REPEAT DOMAIN-CONTAINING PROTEIN 39 HOMOLOG-RELATED"/>
    <property type="match status" value="1"/>
</dbReference>
<keyword evidence="3" id="KW-1185">Reference proteome</keyword>
<dbReference type="PANTHER" id="PTHR24148:SF73">
    <property type="entry name" value="HET DOMAIN PROTEIN (AFU_ORTHOLOGUE AFUA_8G01020)"/>
    <property type="match status" value="1"/>
</dbReference>
<evidence type="ECO:0000259" key="1">
    <source>
        <dbReference type="Pfam" id="PF06985"/>
    </source>
</evidence>
<evidence type="ECO:0000313" key="2">
    <source>
        <dbReference type="EMBL" id="KAK5626113.1"/>
    </source>
</evidence>